<dbReference type="EMBL" id="BMFA01000003">
    <property type="protein sequence ID" value="GGB41304.1"/>
    <property type="molecule type" value="Genomic_DNA"/>
</dbReference>
<accession>A0A916TE24</accession>
<feature type="signal peptide" evidence="2">
    <location>
        <begin position="1"/>
        <end position="20"/>
    </location>
</feature>
<proteinExistence type="predicted"/>
<feature type="compositionally biased region" description="Polar residues" evidence="1">
    <location>
        <begin position="298"/>
        <end position="311"/>
    </location>
</feature>
<protein>
    <recommendedName>
        <fullName evidence="5">Cellulose biosynthesis protein BcsN</fullName>
    </recommendedName>
</protein>
<keyword evidence="2" id="KW-0732">Signal</keyword>
<evidence type="ECO:0000256" key="1">
    <source>
        <dbReference type="SAM" id="MobiDB-lite"/>
    </source>
</evidence>
<dbReference type="InterPro" id="IPR031482">
    <property type="entry name" value="CBP_BcsN"/>
</dbReference>
<feature type="region of interest" description="Disordered" evidence="1">
    <location>
        <begin position="247"/>
        <end position="311"/>
    </location>
</feature>
<evidence type="ECO:0008006" key="5">
    <source>
        <dbReference type="Google" id="ProtNLM"/>
    </source>
</evidence>
<dbReference type="AlphaFoldDB" id="A0A916TE24"/>
<evidence type="ECO:0000313" key="3">
    <source>
        <dbReference type="EMBL" id="GGB41304.1"/>
    </source>
</evidence>
<gene>
    <name evidence="3" type="ORF">GCM10011316_11550</name>
</gene>
<organism evidence="3 4">
    <name type="scientific">Roseibium aquae</name>
    <dbReference type="NCBI Taxonomy" id="1323746"/>
    <lineage>
        <taxon>Bacteria</taxon>
        <taxon>Pseudomonadati</taxon>
        <taxon>Pseudomonadota</taxon>
        <taxon>Alphaproteobacteria</taxon>
        <taxon>Hyphomicrobiales</taxon>
        <taxon>Stappiaceae</taxon>
        <taxon>Roseibium</taxon>
    </lineage>
</organism>
<reference evidence="3" key="2">
    <citation type="submission" date="2020-09" db="EMBL/GenBank/DDBJ databases">
        <authorList>
            <person name="Sun Q."/>
            <person name="Zhou Y."/>
        </authorList>
    </citation>
    <scope>NUCLEOTIDE SEQUENCE</scope>
    <source>
        <strain evidence="3">CGMCC 1.12426</strain>
    </source>
</reference>
<dbReference type="Pfam" id="PF17038">
    <property type="entry name" value="CBP_BcsN"/>
    <property type="match status" value="1"/>
</dbReference>
<evidence type="ECO:0000313" key="4">
    <source>
        <dbReference type="Proteomes" id="UP000605148"/>
    </source>
</evidence>
<feature type="chain" id="PRO_5037598450" description="Cellulose biosynthesis protein BcsN" evidence="2">
    <location>
        <begin position="21"/>
        <end position="311"/>
    </location>
</feature>
<feature type="compositionally biased region" description="Low complexity" evidence="1">
    <location>
        <begin position="258"/>
        <end position="267"/>
    </location>
</feature>
<reference evidence="3" key="1">
    <citation type="journal article" date="2014" name="Int. J. Syst. Evol. Microbiol.">
        <title>Complete genome sequence of Corynebacterium casei LMG S-19264T (=DSM 44701T), isolated from a smear-ripened cheese.</title>
        <authorList>
            <consortium name="US DOE Joint Genome Institute (JGI-PGF)"/>
            <person name="Walter F."/>
            <person name="Albersmeier A."/>
            <person name="Kalinowski J."/>
            <person name="Ruckert C."/>
        </authorList>
    </citation>
    <scope>NUCLEOTIDE SEQUENCE</scope>
    <source>
        <strain evidence="3">CGMCC 1.12426</strain>
    </source>
</reference>
<comment type="caution">
    <text evidence="3">The sequence shown here is derived from an EMBL/GenBank/DDBJ whole genome shotgun (WGS) entry which is preliminary data.</text>
</comment>
<evidence type="ECO:0000256" key="2">
    <source>
        <dbReference type="SAM" id="SignalP"/>
    </source>
</evidence>
<dbReference type="Proteomes" id="UP000605148">
    <property type="component" value="Unassembled WGS sequence"/>
</dbReference>
<name>A0A916TE24_9HYPH</name>
<keyword evidence="4" id="KW-1185">Reference proteome</keyword>
<sequence length="311" mass="33014">MHAICYPFAAILALALAGCANTPKVAPLSNSTLPPKEQAFVTPPPGGPAVLGIVQKDYSNGVQQDITLANRSKTPGQNLLRVQVIGGHPEAPEKAGRLSDAFPDEQEISREIKQFLPGMRLTRASVLLQNSYGPFSYAAGRSASGDICLYAWQHLSQQLSRKTIFSPRGTIQIRLRLCDPKKSELDLLRTMYGLSINVAVLESSWDPYLRPSSPPDAWGRAGHPILPQSMEGFVGVVPARQVPARSAPRLAPPPVPVAQPVQAVNPSGAVRGDEPKPAISVIVPPPPSSAITLPSPPATSNLNENTVSTGG</sequence>